<evidence type="ECO:0000256" key="5">
    <source>
        <dbReference type="ARBA" id="ARBA00032976"/>
    </source>
</evidence>
<proteinExistence type="inferred from homology"/>
<dbReference type="AlphaFoldDB" id="A0A933L2X8"/>
<dbReference type="PANTHER" id="PTHR34216:SF11">
    <property type="entry name" value="CHITOOLIGOSACCHARIDE DEACETYLASE"/>
    <property type="match status" value="1"/>
</dbReference>
<dbReference type="PROSITE" id="PS51677">
    <property type="entry name" value="NODB"/>
    <property type="match status" value="1"/>
</dbReference>
<organism evidence="7 8">
    <name type="scientific">Devosia nanyangense</name>
    <dbReference type="NCBI Taxonomy" id="1228055"/>
    <lineage>
        <taxon>Bacteria</taxon>
        <taxon>Pseudomonadati</taxon>
        <taxon>Pseudomonadota</taxon>
        <taxon>Alphaproteobacteria</taxon>
        <taxon>Hyphomicrobiales</taxon>
        <taxon>Devosiaceae</taxon>
        <taxon>Devosia</taxon>
    </lineage>
</organism>
<comment type="caution">
    <text evidence="7">The sequence shown here is derived from an EMBL/GenBank/DDBJ whole genome shotgun (WGS) entry which is preliminary data.</text>
</comment>
<evidence type="ECO:0000313" key="7">
    <source>
        <dbReference type="EMBL" id="MBI4922978.1"/>
    </source>
</evidence>
<sequence>MFKQISLADRLANRLARALPRPKMHIEPQRPIVSFTFDDVPETALSNGARILEQFGVRGTFYTAGGLSGRVHDGQPMLADEGYRELASRGHELGHHTFSHRSPVRLAGRYRDDLDRNDAFLTTVTDGYAKNFAFPYGLTSPAAQRAVDRRFRSGRGVLPGINRGPADPGLLLSVEIGGRSEPASLVGWIDDAVATPGWLIYFTHDVKDPPSRYGCPPDLLERLVGHALETGCEVLTVDAALDRLEAAP</sequence>
<dbReference type="GO" id="GO:0016810">
    <property type="term" value="F:hydrolase activity, acting on carbon-nitrogen (but not peptide) bonds"/>
    <property type="evidence" value="ECO:0007669"/>
    <property type="project" value="InterPro"/>
</dbReference>
<dbReference type="PANTHER" id="PTHR34216">
    <property type="match status" value="1"/>
</dbReference>
<dbReference type="SUPFAM" id="SSF88713">
    <property type="entry name" value="Glycoside hydrolase/deacetylase"/>
    <property type="match status" value="1"/>
</dbReference>
<evidence type="ECO:0000259" key="6">
    <source>
        <dbReference type="PROSITE" id="PS51677"/>
    </source>
</evidence>
<dbReference type="InterPro" id="IPR051398">
    <property type="entry name" value="Polysacch_Deacetylase"/>
</dbReference>
<dbReference type="Pfam" id="PF01522">
    <property type="entry name" value="Polysacc_deac_1"/>
    <property type="match status" value="1"/>
</dbReference>
<comment type="similarity">
    <text evidence="2">Belongs to the polysaccharide deacetylase family.</text>
</comment>
<dbReference type="Gene3D" id="3.20.20.370">
    <property type="entry name" value="Glycoside hydrolase/deacetylase"/>
    <property type="match status" value="1"/>
</dbReference>
<keyword evidence="4" id="KW-0732">Signal</keyword>
<evidence type="ECO:0000313" key="8">
    <source>
        <dbReference type="Proteomes" id="UP000782610"/>
    </source>
</evidence>
<dbReference type="EMBL" id="JACRAF010000041">
    <property type="protein sequence ID" value="MBI4922978.1"/>
    <property type="molecule type" value="Genomic_DNA"/>
</dbReference>
<accession>A0A933L2X8</accession>
<evidence type="ECO:0000256" key="2">
    <source>
        <dbReference type="ARBA" id="ARBA00010973"/>
    </source>
</evidence>
<dbReference type="InterPro" id="IPR011330">
    <property type="entry name" value="Glyco_hydro/deAcase_b/a-brl"/>
</dbReference>
<dbReference type="GO" id="GO:0005975">
    <property type="term" value="P:carbohydrate metabolic process"/>
    <property type="evidence" value="ECO:0007669"/>
    <property type="project" value="InterPro"/>
</dbReference>
<evidence type="ECO:0000256" key="4">
    <source>
        <dbReference type="ARBA" id="ARBA00022729"/>
    </source>
</evidence>
<evidence type="ECO:0000256" key="3">
    <source>
        <dbReference type="ARBA" id="ARBA00020071"/>
    </source>
</evidence>
<name>A0A933L2X8_9HYPH</name>
<reference evidence="7" key="1">
    <citation type="submission" date="2020-07" db="EMBL/GenBank/DDBJ databases">
        <title>Huge and variable diversity of episymbiotic CPR bacteria and DPANN archaea in groundwater ecosystems.</title>
        <authorList>
            <person name="He C.Y."/>
            <person name="Keren R."/>
            <person name="Whittaker M."/>
            <person name="Farag I.F."/>
            <person name="Doudna J."/>
            <person name="Cate J.H.D."/>
            <person name="Banfield J.F."/>
        </authorList>
    </citation>
    <scope>NUCLEOTIDE SEQUENCE</scope>
    <source>
        <strain evidence="7">NC_groundwater_1586_Pr3_B-0.1um_66_15</strain>
    </source>
</reference>
<protein>
    <recommendedName>
        <fullName evidence="3">Chitooligosaccharide deacetylase</fullName>
    </recommendedName>
    <alternativeName>
        <fullName evidence="5">Nodulation protein B</fullName>
    </alternativeName>
</protein>
<feature type="domain" description="NodB homology" evidence="6">
    <location>
        <begin position="31"/>
        <end position="248"/>
    </location>
</feature>
<comment type="function">
    <text evidence="1">Is involved in generating a small heat-stable compound (Nod), an acylated oligomer of N-acetylglucosamine, that stimulates mitosis in various plant protoplasts.</text>
</comment>
<gene>
    <name evidence="7" type="ORF">HY834_14635</name>
</gene>
<evidence type="ECO:0000256" key="1">
    <source>
        <dbReference type="ARBA" id="ARBA00003236"/>
    </source>
</evidence>
<dbReference type="InterPro" id="IPR002509">
    <property type="entry name" value="NODB_dom"/>
</dbReference>
<dbReference type="Proteomes" id="UP000782610">
    <property type="component" value="Unassembled WGS sequence"/>
</dbReference>
<dbReference type="CDD" id="cd10967">
    <property type="entry name" value="CE4_GLA_like_6s"/>
    <property type="match status" value="1"/>
</dbReference>